<evidence type="ECO:0000313" key="2">
    <source>
        <dbReference type="EMBL" id="OBZ77934.1"/>
    </source>
</evidence>
<reference evidence="2 3" key="1">
    <citation type="submission" date="2016-03" db="EMBL/GenBank/DDBJ databases">
        <title>Whole genome sequencing of Grifola frondosa 9006-11.</title>
        <authorList>
            <person name="Min B."/>
            <person name="Park H."/>
            <person name="Kim J.-G."/>
            <person name="Cho H."/>
            <person name="Oh Y.-L."/>
            <person name="Kong W.-S."/>
            <person name="Choi I.-G."/>
        </authorList>
    </citation>
    <scope>NUCLEOTIDE SEQUENCE [LARGE SCALE GENOMIC DNA]</scope>
    <source>
        <strain evidence="2 3">9006-11</strain>
    </source>
</reference>
<evidence type="ECO:0000256" key="1">
    <source>
        <dbReference type="SAM" id="MobiDB-lite"/>
    </source>
</evidence>
<organism evidence="2 3">
    <name type="scientific">Grifola frondosa</name>
    <name type="common">Maitake</name>
    <name type="synonym">Polyporus frondosus</name>
    <dbReference type="NCBI Taxonomy" id="5627"/>
    <lineage>
        <taxon>Eukaryota</taxon>
        <taxon>Fungi</taxon>
        <taxon>Dikarya</taxon>
        <taxon>Basidiomycota</taxon>
        <taxon>Agaricomycotina</taxon>
        <taxon>Agaricomycetes</taxon>
        <taxon>Polyporales</taxon>
        <taxon>Grifolaceae</taxon>
        <taxon>Grifola</taxon>
    </lineage>
</organism>
<name>A0A1C7MSL7_GRIFR</name>
<gene>
    <name evidence="2" type="ORF">A0H81_02867</name>
</gene>
<feature type="compositionally biased region" description="Basic and acidic residues" evidence="1">
    <location>
        <begin position="65"/>
        <end position="76"/>
    </location>
</feature>
<accession>A0A1C7MSL7</accession>
<keyword evidence="3" id="KW-1185">Reference proteome</keyword>
<feature type="region of interest" description="Disordered" evidence="1">
    <location>
        <begin position="65"/>
        <end position="87"/>
    </location>
</feature>
<dbReference type="AlphaFoldDB" id="A0A1C7MSL7"/>
<dbReference type="EMBL" id="LUGG01000002">
    <property type="protein sequence ID" value="OBZ77934.1"/>
    <property type="molecule type" value="Genomic_DNA"/>
</dbReference>
<proteinExistence type="predicted"/>
<dbReference type="Proteomes" id="UP000092993">
    <property type="component" value="Unassembled WGS sequence"/>
</dbReference>
<protein>
    <submittedName>
        <fullName evidence="2">Uncharacterized protein</fullName>
    </submittedName>
</protein>
<evidence type="ECO:0000313" key="3">
    <source>
        <dbReference type="Proteomes" id="UP000092993"/>
    </source>
</evidence>
<comment type="caution">
    <text evidence="2">The sequence shown here is derived from an EMBL/GenBank/DDBJ whole genome shotgun (WGS) entry which is preliminary data.</text>
</comment>
<sequence length="138" mass="14896">MPAEVIPPTSPPDPLAPIRIEIQGLQERLATVESGYVTLKKLADAASLRSLAASSELKCYRQPCDPKPKARERISGREGSSVAKPPGIASGVGRPISHISFFRIVYPSSRPFSYALQLFLSFPTAGAQYIFSPTLLPT</sequence>